<dbReference type="eggNOG" id="COG4154">
    <property type="taxonomic scope" value="Bacteria"/>
</dbReference>
<dbReference type="SUPFAM" id="SSF102546">
    <property type="entry name" value="RbsD-like"/>
    <property type="match status" value="1"/>
</dbReference>
<name>G2NUF8_STRV4</name>
<dbReference type="GO" id="GO:0006004">
    <property type="term" value="P:fucose metabolic process"/>
    <property type="evidence" value="ECO:0007669"/>
    <property type="project" value="TreeGrafter"/>
</dbReference>
<evidence type="ECO:0000256" key="2">
    <source>
        <dbReference type="ARBA" id="ARBA00023235"/>
    </source>
</evidence>
<dbReference type="RefSeq" id="WP_014057823.1">
    <property type="nucleotide sequence ID" value="NC_015957.1"/>
</dbReference>
<evidence type="ECO:0000256" key="4">
    <source>
        <dbReference type="SAM" id="MobiDB-lite"/>
    </source>
</evidence>
<dbReference type="HOGENOM" id="CLU_2541278_0_0_11"/>
<evidence type="ECO:0000313" key="6">
    <source>
        <dbReference type="Proteomes" id="UP000008703"/>
    </source>
</evidence>
<evidence type="ECO:0000256" key="3">
    <source>
        <dbReference type="ARBA" id="ARBA00036324"/>
    </source>
</evidence>
<dbReference type="Gene3D" id="3.40.1650.10">
    <property type="entry name" value="RbsD-like domain"/>
    <property type="match status" value="1"/>
</dbReference>
<organism evidence="5 6">
    <name type="scientific">Streptomyces violaceusniger (strain Tu 4113)</name>
    <dbReference type="NCBI Taxonomy" id="653045"/>
    <lineage>
        <taxon>Bacteria</taxon>
        <taxon>Bacillati</taxon>
        <taxon>Actinomycetota</taxon>
        <taxon>Actinomycetes</taxon>
        <taxon>Kitasatosporales</taxon>
        <taxon>Streptomycetaceae</taxon>
        <taxon>Streptomyces</taxon>
        <taxon>Streptomyces violaceusniger group</taxon>
    </lineage>
</organism>
<comment type="catalytic activity">
    <reaction evidence="3">
        <text>alpha-L-fucose = beta-L-fucose</text>
        <dbReference type="Rhea" id="RHEA:25580"/>
        <dbReference type="ChEBI" id="CHEBI:42548"/>
        <dbReference type="ChEBI" id="CHEBI:42589"/>
        <dbReference type="EC" id="5.1.3.29"/>
    </reaction>
</comment>
<keyword evidence="6" id="KW-1185">Reference proteome</keyword>
<accession>G2NUF8</accession>
<dbReference type="AlphaFoldDB" id="G2NUF8"/>
<dbReference type="Pfam" id="PF05025">
    <property type="entry name" value="RbsD_FucU"/>
    <property type="match status" value="1"/>
</dbReference>
<dbReference type="KEGG" id="svl:Strvi_4773"/>
<evidence type="ECO:0000313" key="5">
    <source>
        <dbReference type="EMBL" id="AEM84336.1"/>
    </source>
</evidence>
<evidence type="ECO:0000256" key="1">
    <source>
        <dbReference type="ARBA" id="ARBA00000223"/>
    </source>
</evidence>
<dbReference type="Proteomes" id="UP000008703">
    <property type="component" value="Chromosome"/>
</dbReference>
<dbReference type="GO" id="GO:0042806">
    <property type="term" value="F:fucose binding"/>
    <property type="evidence" value="ECO:0007669"/>
    <property type="project" value="TreeGrafter"/>
</dbReference>
<sequence>MLKGLDPLLTPDLLYALARMGHGDTIAIVDRNFPAHPLNDRVIRLDGTDVVSAGRQCPLVPRRVGREPEPDSSTLCPSPRPPA</sequence>
<gene>
    <name evidence="5" type="ORF">Strvi_4773</name>
</gene>
<reference evidence="5" key="1">
    <citation type="submission" date="2011-08" db="EMBL/GenBank/DDBJ databases">
        <title>Complete sequence of chromosome of Streptomyces violaceusniger Tu 4113.</title>
        <authorList>
            <consortium name="US DOE Joint Genome Institute"/>
            <person name="Lucas S."/>
            <person name="Han J."/>
            <person name="Lapidus A."/>
            <person name="Cheng J.-F."/>
            <person name="Goodwin L."/>
            <person name="Pitluck S."/>
            <person name="Peters L."/>
            <person name="Ivanova N."/>
            <person name="Daligault H."/>
            <person name="Detter J.C."/>
            <person name="Han C."/>
            <person name="Tapia R."/>
            <person name="Land M."/>
            <person name="Hauser L."/>
            <person name="Kyrpides N."/>
            <person name="Ivanova N."/>
            <person name="Pagani I."/>
            <person name="Hagen A."/>
            <person name="Katz L."/>
            <person name="Fiedler H.-P."/>
            <person name="Keasling J."/>
            <person name="Fortman J."/>
            <person name="Woyke T."/>
        </authorList>
    </citation>
    <scope>NUCLEOTIDE SEQUENCE [LARGE SCALE GENOMIC DNA]</scope>
    <source>
        <strain evidence="5">Tu 4113</strain>
    </source>
</reference>
<dbReference type="InterPro" id="IPR007721">
    <property type="entry name" value="RbsD_FucU"/>
</dbReference>
<dbReference type="GO" id="GO:0036373">
    <property type="term" value="F:L-fucose mutarotase activity"/>
    <property type="evidence" value="ECO:0007669"/>
    <property type="project" value="UniProtKB-EC"/>
</dbReference>
<protein>
    <submittedName>
        <fullName evidence="5">RbsD or FucU transport</fullName>
    </submittedName>
</protein>
<feature type="region of interest" description="Disordered" evidence="4">
    <location>
        <begin position="61"/>
        <end position="83"/>
    </location>
</feature>
<dbReference type="PANTHER" id="PTHR31690">
    <property type="entry name" value="FUCOSE MUTAROTASE"/>
    <property type="match status" value="1"/>
</dbReference>
<dbReference type="GO" id="GO:0062193">
    <property type="term" value="F:D-ribose pyranase activity"/>
    <property type="evidence" value="ECO:0007669"/>
    <property type="project" value="UniProtKB-EC"/>
</dbReference>
<keyword evidence="2" id="KW-0413">Isomerase</keyword>
<dbReference type="InterPro" id="IPR023750">
    <property type="entry name" value="RbsD-like_sf"/>
</dbReference>
<dbReference type="EMBL" id="CP002994">
    <property type="protein sequence ID" value="AEM84336.1"/>
    <property type="molecule type" value="Genomic_DNA"/>
</dbReference>
<proteinExistence type="predicted"/>
<comment type="catalytic activity">
    <reaction evidence="1">
        <text>beta-D-ribopyranose = beta-D-ribofuranose</text>
        <dbReference type="Rhea" id="RHEA:25432"/>
        <dbReference type="ChEBI" id="CHEBI:27476"/>
        <dbReference type="ChEBI" id="CHEBI:47002"/>
        <dbReference type="EC" id="5.4.99.62"/>
    </reaction>
</comment>
<dbReference type="PANTHER" id="PTHR31690:SF4">
    <property type="entry name" value="FUCOSE MUTAROTASE"/>
    <property type="match status" value="1"/>
</dbReference>
<dbReference type="InterPro" id="IPR050443">
    <property type="entry name" value="RbsD/FucU_mutarotase"/>
</dbReference>